<dbReference type="Proteomes" id="UP000886998">
    <property type="component" value="Unassembled WGS sequence"/>
</dbReference>
<protein>
    <submittedName>
        <fullName evidence="1">Uncharacterized protein</fullName>
    </submittedName>
</protein>
<evidence type="ECO:0000313" key="2">
    <source>
        <dbReference type="Proteomes" id="UP000886998"/>
    </source>
</evidence>
<proteinExistence type="predicted"/>
<dbReference type="EMBL" id="BMAV01019350">
    <property type="protein sequence ID" value="GFY72311.1"/>
    <property type="molecule type" value="Genomic_DNA"/>
</dbReference>
<gene>
    <name evidence="1" type="ORF">TNIN_378641</name>
</gene>
<dbReference type="AlphaFoldDB" id="A0A8X6YG56"/>
<keyword evidence="2" id="KW-1185">Reference proteome</keyword>
<sequence length="87" mass="9941">MTNTSARKIYVGHSRCKGQDLSPHPVQHLVLSSAMCSNHFGGLPRLQENNRRHQSLSRCGPLSFEKRVVLELRLVSLSGRQERKKKY</sequence>
<accession>A0A8X6YG56</accession>
<reference evidence="1" key="1">
    <citation type="submission" date="2020-08" db="EMBL/GenBank/DDBJ databases">
        <title>Multicomponent nature underlies the extraordinary mechanical properties of spider dragline silk.</title>
        <authorList>
            <person name="Kono N."/>
            <person name="Nakamura H."/>
            <person name="Mori M."/>
            <person name="Yoshida Y."/>
            <person name="Ohtoshi R."/>
            <person name="Malay A.D."/>
            <person name="Moran D.A.P."/>
            <person name="Tomita M."/>
            <person name="Numata K."/>
            <person name="Arakawa K."/>
        </authorList>
    </citation>
    <scope>NUCLEOTIDE SEQUENCE</scope>
</reference>
<organism evidence="1 2">
    <name type="scientific">Trichonephila inaurata madagascariensis</name>
    <dbReference type="NCBI Taxonomy" id="2747483"/>
    <lineage>
        <taxon>Eukaryota</taxon>
        <taxon>Metazoa</taxon>
        <taxon>Ecdysozoa</taxon>
        <taxon>Arthropoda</taxon>
        <taxon>Chelicerata</taxon>
        <taxon>Arachnida</taxon>
        <taxon>Araneae</taxon>
        <taxon>Araneomorphae</taxon>
        <taxon>Entelegynae</taxon>
        <taxon>Araneoidea</taxon>
        <taxon>Nephilidae</taxon>
        <taxon>Trichonephila</taxon>
        <taxon>Trichonephila inaurata</taxon>
    </lineage>
</organism>
<name>A0A8X6YG56_9ARAC</name>
<comment type="caution">
    <text evidence="1">The sequence shown here is derived from an EMBL/GenBank/DDBJ whole genome shotgun (WGS) entry which is preliminary data.</text>
</comment>
<dbReference type="OrthoDB" id="10368594at2759"/>
<evidence type="ECO:0000313" key="1">
    <source>
        <dbReference type="EMBL" id="GFY72311.1"/>
    </source>
</evidence>